<keyword evidence="3" id="KW-0732">Signal</keyword>
<dbReference type="EMBL" id="BAABBN010000007">
    <property type="protein sequence ID" value="GAA3927266.1"/>
    <property type="molecule type" value="Genomic_DNA"/>
</dbReference>
<accession>A0ABP7MNZ1</accession>
<sequence length="366" mass="41018">MCLFIQKLLLRGLMSVLLLWSAWCCAEPNSLRILNWNNYIAPNVIADFESVTGVEVVYETFDQSETLEQKLLSADQAYDLVVPSADFLSRHIESDLLQKLDHSKLPNHSNLDRGILKSMQHIDPGNQYGVPYLWGTTGIGFNQRRIRQVLGDSYEIDSWSVIFTPSIMSKLSECGVAFLDSPTEIYPIALNYLGKPPGVYNLSDLKGAVNNMLQVVRPFIRYFHSSRYIEDLASGELCLVVGWSGDILQAAKMAESAEIKYVIPKEGAALWVDLFAIPANAEQVDNAHQFINYLLKPNVIADITNYVTYANANMAATPLVASEVLANPVVYPTEKMKSRLYVVDPMPSALLPRVNKLWRQYKAAGY</sequence>
<dbReference type="CDD" id="cd13659">
    <property type="entry name" value="PBP2_PotF"/>
    <property type="match status" value="1"/>
</dbReference>
<dbReference type="Gene3D" id="3.40.190.10">
    <property type="entry name" value="Periplasmic binding protein-like II"/>
    <property type="match status" value="2"/>
</dbReference>
<reference evidence="7" key="1">
    <citation type="journal article" date="2019" name="Int. J. Syst. Evol. Microbiol.">
        <title>The Global Catalogue of Microorganisms (GCM) 10K type strain sequencing project: providing services to taxonomists for standard genome sequencing and annotation.</title>
        <authorList>
            <consortium name="The Broad Institute Genomics Platform"/>
            <consortium name="The Broad Institute Genome Sequencing Center for Infectious Disease"/>
            <person name="Wu L."/>
            <person name="Ma J."/>
        </authorList>
    </citation>
    <scope>NUCLEOTIDE SEQUENCE [LARGE SCALE GENOMIC DNA]</scope>
    <source>
        <strain evidence="7">JCM 17551</strain>
    </source>
</reference>
<gene>
    <name evidence="6" type="primary">spuE</name>
    <name evidence="6" type="ORF">GCM10022277_24390</name>
</gene>
<dbReference type="RefSeq" id="WP_344798810.1">
    <property type="nucleotide sequence ID" value="NZ_BAABBN010000007.1"/>
</dbReference>
<dbReference type="PANTHER" id="PTHR30222:SF12">
    <property type="entry name" value="NORSPERMIDINE SENSOR"/>
    <property type="match status" value="1"/>
</dbReference>
<keyword evidence="2 5" id="KW-0813">Transport</keyword>
<dbReference type="SUPFAM" id="SSF53850">
    <property type="entry name" value="Periplasmic binding protein-like II"/>
    <property type="match status" value="1"/>
</dbReference>
<evidence type="ECO:0000256" key="3">
    <source>
        <dbReference type="ARBA" id="ARBA00022729"/>
    </source>
</evidence>
<evidence type="ECO:0000256" key="1">
    <source>
        <dbReference type="ARBA" id="ARBA00004418"/>
    </source>
</evidence>
<evidence type="ECO:0000313" key="6">
    <source>
        <dbReference type="EMBL" id="GAA3927266.1"/>
    </source>
</evidence>
<dbReference type="InterPro" id="IPR006059">
    <property type="entry name" value="SBP"/>
</dbReference>
<evidence type="ECO:0000256" key="4">
    <source>
        <dbReference type="ARBA" id="ARBA00022764"/>
    </source>
</evidence>
<protein>
    <recommendedName>
        <fullName evidence="5">Putrescine-binding periplasmic protein</fullName>
    </recommendedName>
</protein>
<comment type="subcellular location">
    <subcellularLocation>
        <location evidence="1 5">Periplasm</location>
    </subcellularLocation>
</comment>
<evidence type="ECO:0000256" key="5">
    <source>
        <dbReference type="PIRNR" id="PIRNR019574"/>
    </source>
</evidence>
<dbReference type="InterPro" id="IPR001188">
    <property type="entry name" value="Sperm_putr-bd"/>
</dbReference>
<dbReference type="PIRSF" id="PIRSF019574">
    <property type="entry name" value="Periplasmic_polyamine_BP"/>
    <property type="match status" value="1"/>
</dbReference>
<dbReference type="Proteomes" id="UP001501565">
    <property type="component" value="Unassembled WGS sequence"/>
</dbReference>
<comment type="caution">
    <text evidence="6">The sequence shown here is derived from an EMBL/GenBank/DDBJ whole genome shotgun (WGS) entry which is preliminary data.</text>
</comment>
<name>A0ABP7MNZ1_9GAMM</name>
<evidence type="ECO:0000256" key="2">
    <source>
        <dbReference type="ARBA" id="ARBA00022448"/>
    </source>
</evidence>
<keyword evidence="4 5" id="KW-0574">Periplasm</keyword>
<comment type="function">
    <text evidence="5">Required for the activity of the bacterial periplasmic transport system of putrescine.</text>
</comment>
<dbReference type="PANTHER" id="PTHR30222">
    <property type="entry name" value="SPERMIDINE/PUTRESCINE-BINDING PERIPLASMIC PROTEIN"/>
    <property type="match status" value="1"/>
</dbReference>
<dbReference type="PRINTS" id="PR00909">
    <property type="entry name" value="SPERMDNBNDNG"/>
</dbReference>
<keyword evidence="7" id="KW-1185">Reference proteome</keyword>
<dbReference type="Pfam" id="PF13416">
    <property type="entry name" value="SBP_bac_8"/>
    <property type="match status" value="1"/>
</dbReference>
<comment type="similarity">
    <text evidence="5">Belongs to the bacterial solute-binding protein PotD/PotF family.</text>
</comment>
<evidence type="ECO:0000313" key="7">
    <source>
        <dbReference type="Proteomes" id="UP001501565"/>
    </source>
</evidence>
<organism evidence="6 7">
    <name type="scientific">Litoribacillus peritrichatus</name>
    <dbReference type="NCBI Taxonomy" id="718191"/>
    <lineage>
        <taxon>Bacteria</taxon>
        <taxon>Pseudomonadati</taxon>
        <taxon>Pseudomonadota</taxon>
        <taxon>Gammaproteobacteria</taxon>
        <taxon>Oceanospirillales</taxon>
        <taxon>Oceanospirillaceae</taxon>
        <taxon>Litoribacillus</taxon>
    </lineage>
</organism>
<proteinExistence type="inferred from homology"/>